<name>A0ABT5WPU6_9SPHN</name>
<dbReference type="Gene3D" id="4.10.830.30">
    <property type="entry name" value="Ribosomal protein L31"/>
    <property type="match status" value="1"/>
</dbReference>
<evidence type="ECO:0000256" key="5">
    <source>
        <dbReference type="ARBA" id="ARBA00023274"/>
    </source>
</evidence>
<comment type="similarity">
    <text evidence="2">Belongs to the bacterial ribosomal protein bL31 family. Type A subfamily.</text>
</comment>
<dbReference type="Proteomes" id="UP001216253">
    <property type="component" value="Unassembled WGS sequence"/>
</dbReference>
<protein>
    <recommendedName>
        <fullName evidence="6">50S ribosomal protein L31</fullName>
    </recommendedName>
</protein>
<accession>A0ABT5WPU6</accession>
<comment type="caution">
    <text evidence="7">The sequence shown here is derived from an EMBL/GenBank/DDBJ whole genome shotgun (WGS) entry which is preliminary data.</text>
</comment>
<keyword evidence="5 6" id="KW-0687">Ribonucleoprotein</keyword>
<dbReference type="PROSITE" id="PS01143">
    <property type="entry name" value="RIBOSOMAL_L31"/>
    <property type="match status" value="1"/>
</dbReference>
<evidence type="ECO:0000256" key="2">
    <source>
        <dbReference type="ARBA" id="ARBA00009296"/>
    </source>
</evidence>
<dbReference type="EMBL" id="JARESE010000028">
    <property type="protein sequence ID" value="MDE8652067.1"/>
    <property type="molecule type" value="Genomic_DNA"/>
</dbReference>
<dbReference type="PANTHER" id="PTHR33280">
    <property type="entry name" value="50S RIBOSOMAL PROTEIN L31, CHLOROPLASTIC"/>
    <property type="match status" value="1"/>
</dbReference>
<organism evidence="7 8">
    <name type="scientific">Novosphingobium album</name>
    <name type="common">ex Liu et al. 2023</name>
    <dbReference type="NCBI Taxonomy" id="3031130"/>
    <lineage>
        <taxon>Bacteria</taxon>
        <taxon>Pseudomonadati</taxon>
        <taxon>Pseudomonadota</taxon>
        <taxon>Alphaproteobacteria</taxon>
        <taxon>Sphingomonadales</taxon>
        <taxon>Sphingomonadaceae</taxon>
        <taxon>Novosphingobium</taxon>
    </lineage>
</organism>
<evidence type="ECO:0000256" key="3">
    <source>
        <dbReference type="ARBA" id="ARBA00011838"/>
    </source>
</evidence>
<dbReference type="PRINTS" id="PR01249">
    <property type="entry name" value="RIBOSOMALL31"/>
</dbReference>
<dbReference type="Pfam" id="PF01197">
    <property type="entry name" value="Ribosomal_L31"/>
    <property type="match status" value="1"/>
</dbReference>
<dbReference type="RefSeq" id="WP_275228140.1">
    <property type="nucleotide sequence ID" value="NZ_JARESE010000028.1"/>
</dbReference>
<dbReference type="GO" id="GO:0005840">
    <property type="term" value="C:ribosome"/>
    <property type="evidence" value="ECO:0007669"/>
    <property type="project" value="UniProtKB-KW"/>
</dbReference>
<dbReference type="NCBIfam" id="TIGR00105">
    <property type="entry name" value="L31"/>
    <property type="match status" value="1"/>
</dbReference>
<proteinExistence type="inferred from homology"/>
<keyword evidence="4 6" id="KW-0689">Ribosomal protein</keyword>
<gene>
    <name evidence="7" type="primary">rpmE</name>
    <name evidence="7" type="ORF">PYV00_10085</name>
</gene>
<evidence type="ECO:0000256" key="4">
    <source>
        <dbReference type="ARBA" id="ARBA00022980"/>
    </source>
</evidence>
<comment type="function">
    <text evidence="1">Binds the 23S rRNA.</text>
</comment>
<comment type="subunit">
    <text evidence="3">Part of the 50S ribosomal subunit.</text>
</comment>
<dbReference type="InterPro" id="IPR042105">
    <property type="entry name" value="Ribosomal_bL31_sf"/>
</dbReference>
<reference evidence="7 8" key="1">
    <citation type="submission" date="2023-03" db="EMBL/GenBank/DDBJ databases">
        <title>NovoSphingobium album sp. nov. isolated from polycyclic aromatic hydrocarbons- and heavy-metal polluted soil.</title>
        <authorList>
            <person name="Liu Z."/>
            <person name="Wang K."/>
        </authorList>
    </citation>
    <scope>NUCLEOTIDE SEQUENCE [LARGE SCALE GENOMIC DNA]</scope>
    <source>
        <strain evidence="7 8">H3SJ31-1</strain>
    </source>
</reference>
<sequence length="76" mass="8404">MKPDTHPDYHMITVQMTDGTTFQTRSTWGSEGDTLVLDIDPTSHPAWTGGNQRLVNEGGRVAQFNKRFGGLTLKKG</sequence>
<dbReference type="InterPro" id="IPR002150">
    <property type="entry name" value="Ribosomal_bL31"/>
</dbReference>
<dbReference type="InterPro" id="IPR034704">
    <property type="entry name" value="Ribosomal_bL28/bL31-like_sf"/>
</dbReference>
<dbReference type="SUPFAM" id="SSF143800">
    <property type="entry name" value="L28p-like"/>
    <property type="match status" value="1"/>
</dbReference>
<dbReference type="NCBIfam" id="NF001809">
    <property type="entry name" value="PRK00528.1"/>
    <property type="match status" value="1"/>
</dbReference>
<evidence type="ECO:0000313" key="7">
    <source>
        <dbReference type="EMBL" id="MDE8652067.1"/>
    </source>
</evidence>
<keyword evidence="8" id="KW-1185">Reference proteome</keyword>
<evidence type="ECO:0000313" key="8">
    <source>
        <dbReference type="Proteomes" id="UP001216253"/>
    </source>
</evidence>
<evidence type="ECO:0000256" key="1">
    <source>
        <dbReference type="ARBA" id="ARBA00003795"/>
    </source>
</evidence>
<dbReference type="PANTHER" id="PTHR33280:SF6">
    <property type="entry name" value="LARGE RIBOSOMAL SUBUNIT PROTEIN BL31A"/>
    <property type="match status" value="1"/>
</dbReference>
<evidence type="ECO:0000256" key="6">
    <source>
        <dbReference type="RuleBase" id="RU000564"/>
    </source>
</evidence>